<evidence type="ECO:0000313" key="3">
    <source>
        <dbReference type="Proteomes" id="UP000429607"/>
    </source>
</evidence>
<reference evidence="1 3" key="1">
    <citation type="submission" date="2018-09" db="EMBL/GenBank/DDBJ databases">
        <title>Genomic investigation of the strawberry pathogen Phytophthora fragariae indicates pathogenicity is determined by transcriptional variation in three key races.</title>
        <authorList>
            <person name="Adams T.M."/>
            <person name="Armitage A.D."/>
            <person name="Sobczyk M.K."/>
            <person name="Bates H.J."/>
            <person name="Dunwell J.M."/>
            <person name="Nellist C.F."/>
            <person name="Harrison R.J."/>
        </authorList>
    </citation>
    <scope>NUCLEOTIDE SEQUENCE [LARGE SCALE GENOMIC DNA]</scope>
    <source>
        <strain evidence="1 3">SCRP249</strain>
        <strain evidence="2 4">SCRP333</strain>
    </source>
</reference>
<keyword evidence="4" id="KW-1185">Reference proteome</keyword>
<dbReference type="Proteomes" id="UP000434957">
    <property type="component" value="Unassembled WGS sequence"/>
</dbReference>
<comment type="caution">
    <text evidence="1">The sequence shown here is derived from an EMBL/GenBank/DDBJ whole genome shotgun (WGS) entry which is preliminary data.</text>
</comment>
<evidence type="ECO:0000313" key="4">
    <source>
        <dbReference type="Proteomes" id="UP000434957"/>
    </source>
</evidence>
<accession>A0A6A3M6U2</accession>
<name>A0A6A3M6U2_9STRA</name>
<organism evidence="1 3">
    <name type="scientific">Phytophthora rubi</name>
    <dbReference type="NCBI Taxonomy" id="129364"/>
    <lineage>
        <taxon>Eukaryota</taxon>
        <taxon>Sar</taxon>
        <taxon>Stramenopiles</taxon>
        <taxon>Oomycota</taxon>
        <taxon>Peronosporomycetes</taxon>
        <taxon>Peronosporales</taxon>
        <taxon>Peronosporaceae</taxon>
        <taxon>Phytophthora</taxon>
    </lineage>
</organism>
<gene>
    <name evidence="1" type="ORF">PR001_g11904</name>
    <name evidence="2" type="ORF">PR003_g12653</name>
</gene>
<evidence type="ECO:0000313" key="1">
    <source>
        <dbReference type="EMBL" id="KAE9027699.1"/>
    </source>
</evidence>
<evidence type="ECO:0000313" key="2">
    <source>
        <dbReference type="EMBL" id="KAE9336140.1"/>
    </source>
</evidence>
<dbReference type="EMBL" id="QXFT01000770">
    <property type="protein sequence ID" value="KAE9336140.1"/>
    <property type="molecule type" value="Genomic_DNA"/>
</dbReference>
<sequence length="73" mass="7600">MGRTRRAGLRKRPAAGPAPAGLGIWCRSSSLVVSPAATMNTPVGGGVTTAHRSRAQPEGVAAPTVLYHSWCWC</sequence>
<dbReference type="EMBL" id="QXFV01000753">
    <property type="protein sequence ID" value="KAE9027699.1"/>
    <property type="molecule type" value="Genomic_DNA"/>
</dbReference>
<dbReference type="Proteomes" id="UP000429607">
    <property type="component" value="Unassembled WGS sequence"/>
</dbReference>
<dbReference type="AlphaFoldDB" id="A0A6A3M6U2"/>
<proteinExistence type="predicted"/>
<protein>
    <submittedName>
        <fullName evidence="1">Uncharacterized protein</fullName>
    </submittedName>
</protein>